<evidence type="ECO:0000256" key="2">
    <source>
        <dbReference type="ARBA" id="ARBA00022722"/>
    </source>
</evidence>
<evidence type="ECO:0000259" key="7">
    <source>
        <dbReference type="Pfam" id="PF01850"/>
    </source>
</evidence>
<keyword evidence="5" id="KW-0460">Magnesium</keyword>
<dbReference type="InterPro" id="IPR050556">
    <property type="entry name" value="Type_II_TA_system_RNase"/>
</dbReference>
<reference evidence="8 9" key="1">
    <citation type="journal article" date="2016" name="Sci. Rep.">
        <title>Metabolic traits of an uncultured archaeal lineage -MSBL1- from brine pools of the Red Sea.</title>
        <authorList>
            <person name="Mwirichia R."/>
            <person name="Alam I."/>
            <person name="Rashid M."/>
            <person name="Vinu M."/>
            <person name="Ba-Alawi W."/>
            <person name="Anthony Kamau A."/>
            <person name="Kamanda Ngugi D."/>
            <person name="Goker M."/>
            <person name="Klenk H.P."/>
            <person name="Bajic V."/>
            <person name="Stingl U."/>
        </authorList>
    </citation>
    <scope>NUCLEOTIDE SEQUENCE [LARGE SCALE GENOMIC DNA]</scope>
    <source>
        <strain evidence="8">SCGC-AAA259A05</strain>
    </source>
</reference>
<dbReference type="Gene3D" id="3.40.50.1010">
    <property type="entry name" value="5'-nuclease"/>
    <property type="match status" value="1"/>
</dbReference>
<comment type="similarity">
    <text evidence="6">Belongs to the PINc/VapC protein family.</text>
</comment>
<evidence type="ECO:0000256" key="4">
    <source>
        <dbReference type="ARBA" id="ARBA00022801"/>
    </source>
</evidence>
<comment type="caution">
    <text evidence="8">The sequence shown here is derived from an EMBL/GenBank/DDBJ whole genome shotgun (WGS) entry which is preliminary data.</text>
</comment>
<keyword evidence="3" id="KW-0479">Metal-binding</keyword>
<sequence>MIADTNYIVDALKEEENALEKSKDLAEKGRTQNLCTPVVYEVMTGIEYTGSKKERVKFESMTERFTVLPYGEKSARLSGEIHAELLREGEARGTVDIQIASIALANDETLLTDDSDFEIVSEIFGLKMEEY</sequence>
<dbReference type="EMBL" id="LHXJ01000009">
    <property type="protein sequence ID" value="KXA91415.1"/>
    <property type="molecule type" value="Genomic_DNA"/>
</dbReference>
<dbReference type="GO" id="GO:0046872">
    <property type="term" value="F:metal ion binding"/>
    <property type="evidence" value="ECO:0007669"/>
    <property type="project" value="UniProtKB-KW"/>
</dbReference>
<evidence type="ECO:0000256" key="1">
    <source>
        <dbReference type="ARBA" id="ARBA00001946"/>
    </source>
</evidence>
<protein>
    <recommendedName>
        <fullName evidence="7">PIN domain-containing protein</fullName>
    </recommendedName>
</protein>
<keyword evidence="4" id="KW-0378">Hydrolase</keyword>
<evidence type="ECO:0000256" key="5">
    <source>
        <dbReference type="ARBA" id="ARBA00022842"/>
    </source>
</evidence>
<dbReference type="AlphaFoldDB" id="A0A133UB74"/>
<evidence type="ECO:0000313" key="8">
    <source>
        <dbReference type="EMBL" id="KXA91415.1"/>
    </source>
</evidence>
<accession>A0A133UB74</accession>
<feature type="domain" description="PIN" evidence="7">
    <location>
        <begin position="2"/>
        <end position="121"/>
    </location>
</feature>
<dbReference type="PANTHER" id="PTHR33653:SF1">
    <property type="entry name" value="RIBONUCLEASE VAPC2"/>
    <property type="match status" value="1"/>
</dbReference>
<proteinExistence type="inferred from homology"/>
<dbReference type="SUPFAM" id="SSF88723">
    <property type="entry name" value="PIN domain-like"/>
    <property type="match status" value="1"/>
</dbReference>
<evidence type="ECO:0000256" key="6">
    <source>
        <dbReference type="ARBA" id="ARBA00038093"/>
    </source>
</evidence>
<dbReference type="Proteomes" id="UP000070163">
    <property type="component" value="Unassembled WGS sequence"/>
</dbReference>
<gene>
    <name evidence="8" type="ORF">AKJ57_01235</name>
</gene>
<dbReference type="GO" id="GO:0004518">
    <property type="term" value="F:nuclease activity"/>
    <property type="evidence" value="ECO:0007669"/>
    <property type="project" value="UniProtKB-KW"/>
</dbReference>
<dbReference type="Pfam" id="PF01850">
    <property type="entry name" value="PIN"/>
    <property type="match status" value="1"/>
</dbReference>
<evidence type="ECO:0000313" key="9">
    <source>
        <dbReference type="Proteomes" id="UP000070163"/>
    </source>
</evidence>
<dbReference type="InterPro" id="IPR029060">
    <property type="entry name" value="PIN-like_dom_sf"/>
</dbReference>
<keyword evidence="9" id="KW-1185">Reference proteome</keyword>
<organism evidence="8 9">
    <name type="scientific">candidate division MSBL1 archaeon SCGC-AAA259A05</name>
    <dbReference type="NCBI Taxonomy" id="1698259"/>
    <lineage>
        <taxon>Archaea</taxon>
        <taxon>Methanobacteriati</taxon>
        <taxon>Methanobacteriota</taxon>
        <taxon>candidate division MSBL1</taxon>
    </lineage>
</organism>
<dbReference type="InterPro" id="IPR002716">
    <property type="entry name" value="PIN_dom"/>
</dbReference>
<dbReference type="CDD" id="cd09881">
    <property type="entry name" value="PIN_VapC4-5_FitB-like"/>
    <property type="match status" value="1"/>
</dbReference>
<name>A0A133UB74_9EURY</name>
<comment type="cofactor">
    <cofactor evidence="1">
        <name>Mg(2+)</name>
        <dbReference type="ChEBI" id="CHEBI:18420"/>
    </cofactor>
</comment>
<evidence type="ECO:0000256" key="3">
    <source>
        <dbReference type="ARBA" id="ARBA00022723"/>
    </source>
</evidence>
<keyword evidence="2" id="KW-0540">Nuclease</keyword>
<dbReference type="PANTHER" id="PTHR33653">
    <property type="entry name" value="RIBONUCLEASE VAPC2"/>
    <property type="match status" value="1"/>
</dbReference>
<dbReference type="GO" id="GO:0016787">
    <property type="term" value="F:hydrolase activity"/>
    <property type="evidence" value="ECO:0007669"/>
    <property type="project" value="UniProtKB-KW"/>
</dbReference>